<dbReference type="AlphaFoldDB" id="A0A1Y3AL38"/>
<comment type="caution">
    <text evidence="2">The sequence shown here is derived from an EMBL/GenBank/DDBJ whole genome shotgun (WGS) entry which is preliminary data.</text>
</comment>
<gene>
    <name evidence="2" type="ORF">BLA29_004549</name>
</gene>
<feature type="region of interest" description="Disordered" evidence="1">
    <location>
        <begin position="244"/>
        <end position="271"/>
    </location>
</feature>
<proteinExistence type="predicted"/>
<dbReference type="EMBL" id="MUJZ01071874">
    <property type="protein sequence ID" value="OTF69171.1"/>
    <property type="molecule type" value="Genomic_DNA"/>
</dbReference>
<keyword evidence="3" id="KW-1185">Reference proteome</keyword>
<evidence type="ECO:0008006" key="4">
    <source>
        <dbReference type="Google" id="ProtNLM"/>
    </source>
</evidence>
<feature type="region of interest" description="Disordered" evidence="1">
    <location>
        <begin position="63"/>
        <end position="101"/>
    </location>
</feature>
<accession>A0A1Y3AL38</accession>
<feature type="compositionally biased region" description="Polar residues" evidence="1">
    <location>
        <begin position="262"/>
        <end position="271"/>
    </location>
</feature>
<name>A0A1Y3AL38_EURMA</name>
<dbReference type="Proteomes" id="UP000194236">
    <property type="component" value="Unassembled WGS sequence"/>
</dbReference>
<feature type="compositionally biased region" description="Low complexity" evidence="1">
    <location>
        <begin position="69"/>
        <end position="101"/>
    </location>
</feature>
<protein>
    <recommendedName>
        <fullName evidence="4">BRCT domain-containing protein</fullName>
    </recommendedName>
</protein>
<evidence type="ECO:0000313" key="2">
    <source>
        <dbReference type="EMBL" id="OTF69171.1"/>
    </source>
</evidence>
<evidence type="ECO:0000313" key="3">
    <source>
        <dbReference type="Proteomes" id="UP000194236"/>
    </source>
</evidence>
<sequence length="271" mass="30114">MNIDDPDGDTLISTKRFKTSDDNEDHHLIVKEVVMSSLDNILGKSECENLNLINNEEENSCQTNDSFYGSSTSNNTPNNGNHPMISVNGTNSDSNNSSNINDISGDDIVSLQNEANSSEFKVPLDVNQQKLQLKLKQQLRPSNEYVILLIGLLRRSGQYEHYKQIIENLGGRVVQQPADCLNATHLVIGSEWNQIVNSNFIIDSILKQNIDYTPFRLIPEQSNDGLSSKTTNMCGTSTTVNSNAKDSNNNIHLNQNHHHHLVSTTTAPLPK</sequence>
<evidence type="ECO:0000256" key="1">
    <source>
        <dbReference type="SAM" id="MobiDB-lite"/>
    </source>
</evidence>
<organism evidence="2 3">
    <name type="scientific">Euroglyphus maynei</name>
    <name type="common">Mayne's house dust mite</name>
    <dbReference type="NCBI Taxonomy" id="6958"/>
    <lineage>
        <taxon>Eukaryota</taxon>
        <taxon>Metazoa</taxon>
        <taxon>Ecdysozoa</taxon>
        <taxon>Arthropoda</taxon>
        <taxon>Chelicerata</taxon>
        <taxon>Arachnida</taxon>
        <taxon>Acari</taxon>
        <taxon>Acariformes</taxon>
        <taxon>Sarcoptiformes</taxon>
        <taxon>Astigmata</taxon>
        <taxon>Psoroptidia</taxon>
        <taxon>Analgoidea</taxon>
        <taxon>Pyroglyphidae</taxon>
        <taxon>Pyroglyphinae</taxon>
        <taxon>Euroglyphus</taxon>
    </lineage>
</organism>
<reference evidence="2 3" key="1">
    <citation type="submission" date="2017-03" db="EMBL/GenBank/DDBJ databases">
        <title>Genome Survey of Euroglyphus maynei.</title>
        <authorList>
            <person name="Arlian L.G."/>
            <person name="Morgan M.S."/>
            <person name="Rider S.D."/>
        </authorList>
    </citation>
    <scope>NUCLEOTIDE SEQUENCE [LARGE SCALE GENOMIC DNA]</scope>
    <source>
        <strain evidence="2">Arlian Lab</strain>
        <tissue evidence="2">Whole body</tissue>
    </source>
</reference>